<comment type="caution">
    <text evidence="9">The sequence shown here is derived from an EMBL/GenBank/DDBJ whole genome shotgun (WGS) entry which is preliminary data.</text>
</comment>
<dbReference type="PANTHER" id="PTHR42784:SF1">
    <property type="entry name" value="PYRANOSE 2-OXIDASE"/>
    <property type="match status" value="1"/>
</dbReference>
<dbReference type="RefSeq" id="WP_137308896.1">
    <property type="nucleotide sequence ID" value="NZ_SZNQ01000001.1"/>
</dbReference>
<evidence type="ECO:0000256" key="4">
    <source>
        <dbReference type="ARBA" id="ARBA00022827"/>
    </source>
</evidence>
<evidence type="ECO:0000256" key="5">
    <source>
        <dbReference type="ARBA" id="ARBA00023002"/>
    </source>
</evidence>
<dbReference type="SUPFAM" id="SSF51905">
    <property type="entry name" value="FAD/NAD(P)-binding domain"/>
    <property type="match status" value="1"/>
</dbReference>
<dbReference type="InterPro" id="IPR051473">
    <property type="entry name" value="P2Ox-like"/>
</dbReference>
<evidence type="ECO:0000256" key="2">
    <source>
        <dbReference type="ARBA" id="ARBA00010790"/>
    </source>
</evidence>
<keyword evidence="5" id="KW-0560">Oxidoreductase</keyword>
<keyword evidence="3" id="KW-0285">Flavoprotein</keyword>
<evidence type="ECO:0000256" key="3">
    <source>
        <dbReference type="ARBA" id="ARBA00022630"/>
    </source>
</evidence>
<comment type="cofactor">
    <cofactor evidence="1">
        <name>FAD</name>
        <dbReference type="ChEBI" id="CHEBI:57692"/>
    </cofactor>
</comment>
<reference evidence="9 10" key="1">
    <citation type="submission" date="2019-04" db="EMBL/GenBank/DDBJ databases">
        <title>Streptomyces lasaliensis sp. nov., an Actinomycete isolated from soil which produces the polyether antibiotic lasalocid.</title>
        <authorList>
            <person name="Erwin G."/>
            <person name="Haber C."/>
        </authorList>
    </citation>
    <scope>NUCLEOTIDE SEQUENCE [LARGE SCALE GENOMIC DNA]</scope>
    <source>
        <strain evidence="9 10">X-537</strain>
    </source>
</reference>
<evidence type="ECO:0000256" key="6">
    <source>
        <dbReference type="SAM" id="MobiDB-lite"/>
    </source>
</evidence>
<dbReference type="OrthoDB" id="9798604at2"/>
<dbReference type="AlphaFoldDB" id="A0A4U5WLJ9"/>
<keyword evidence="10" id="KW-1185">Reference proteome</keyword>
<feature type="domain" description="Glucose-methanol-choline oxidoreductase C-terminal" evidence="8">
    <location>
        <begin position="484"/>
        <end position="615"/>
    </location>
</feature>
<evidence type="ECO:0000313" key="10">
    <source>
        <dbReference type="Proteomes" id="UP000305929"/>
    </source>
</evidence>
<sequence>MTPYDHTDPVIFPAGAATETSAAEAAQGEWDAVVVGGGMAGSIIAEQLGRAGHRVLILEAGPGKDLDLAEYESYLSRFYGATVKDNQSPYPFNPNARMPRSTDTMPVRPDTPRDDFYLVQEDEYCSDTTFTRVLGGTSMHWEGKALRMLPEDFDLRTKYGQGLNWPLSYDDLEPYYRQAEAELGVSAEVEEQSYLGMHFPEGYVFPMHRMPPSYLDQTVARGVDGMRVSLADDEYTLRVRTFPQARNGVPNPAYDGGKGFVPVGAVSTNQVEEGERCQGNTNCVPICPVQAKYHAGKTLTKALRRGNVKIVTQAVASKVEIDEHDRRVTGITVKNYHSLESNSYETYTVKGTVYILCAHAIENARLMLASDMQRMSRSRLIGCNLMDHAYLLSWGLLPKPAGTMRGTSCTSGITDLRGGRFRGTQAGFGVDIHNDGWGWATGSPYTDLVELVDQRGLHGPELRRTLGNQISRQLLLAFMIDLLPERSNRVTVDERYKDALGNLKPVVSLKIPSYTMRGAAFARKLATEIFERLGAEDRTVYHRDRPSAVEHDGQWYNIVGGNHLAGTHIMGTDPANSVVDHTQHSWDHDNLYLVGPGSLPSIGTSNISLTMAALAIRSAGHIATYLRAAKAPVTVHSS</sequence>
<evidence type="ECO:0000313" key="9">
    <source>
        <dbReference type="EMBL" id="TKT03018.1"/>
    </source>
</evidence>
<evidence type="ECO:0000256" key="1">
    <source>
        <dbReference type="ARBA" id="ARBA00001974"/>
    </source>
</evidence>
<dbReference type="PANTHER" id="PTHR42784">
    <property type="entry name" value="PYRANOSE 2-OXIDASE"/>
    <property type="match status" value="1"/>
</dbReference>
<accession>A0A4U5WLJ9</accession>
<dbReference type="Pfam" id="PF00732">
    <property type="entry name" value="GMC_oxred_N"/>
    <property type="match status" value="1"/>
</dbReference>
<dbReference type="InterPro" id="IPR000172">
    <property type="entry name" value="GMC_OxRdtase_N"/>
</dbReference>
<dbReference type="Pfam" id="PF05199">
    <property type="entry name" value="GMC_oxred_C"/>
    <property type="match status" value="1"/>
</dbReference>
<name>A0A4U5WLJ9_STRLS</name>
<proteinExistence type="inferred from homology"/>
<evidence type="ECO:0000259" key="7">
    <source>
        <dbReference type="Pfam" id="PF00732"/>
    </source>
</evidence>
<dbReference type="GO" id="GO:0016614">
    <property type="term" value="F:oxidoreductase activity, acting on CH-OH group of donors"/>
    <property type="evidence" value="ECO:0007669"/>
    <property type="project" value="InterPro"/>
</dbReference>
<dbReference type="InterPro" id="IPR036188">
    <property type="entry name" value="FAD/NAD-bd_sf"/>
</dbReference>
<dbReference type="Proteomes" id="UP000305929">
    <property type="component" value="Unassembled WGS sequence"/>
</dbReference>
<feature type="domain" description="Glucose-methanol-choline oxidoreductase N-terminal" evidence="7">
    <location>
        <begin position="237"/>
        <end position="389"/>
    </location>
</feature>
<feature type="region of interest" description="Disordered" evidence="6">
    <location>
        <begin position="89"/>
        <end position="109"/>
    </location>
</feature>
<comment type="similarity">
    <text evidence="2">Belongs to the GMC oxidoreductase family.</text>
</comment>
<dbReference type="InterPro" id="IPR007867">
    <property type="entry name" value="GMC_OxRtase_C"/>
</dbReference>
<protein>
    <submittedName>
        <fullName evidence="9">GMC family oxidoreductase</fullName>
    </submittedName>
</protein>
<dbReference type="EMBL" id="SZNQ01000001">
    <property type="protein sequence ID" value="TKT03018.1"/>
    <property type="molecule type" value="Genomic_DNA"/>
</dbReference>
<gene>
    <name evidence="9" type="ORF">E4U91_24945</name>
</gene>
<keyword evidence="4" id="KW-0274">FAD</keyword>
<dbReference type="GO" id="GO:0050660">
    <property type="term" value="F:flavin adenine dinucleotide binding"/>
    <property type="evidence" value="ECO:0007669"/>
    <property type="project" value="InterPro"/>
</dbReference>
<dbReference type="Pfam" id="PF13450">
    <property type="entry name" value="NAD_binding_8"/>
    <property type="match status" value="1"/>
</dbReference>
<organism evidence="9 10">
    <name type="scientific">Streptomyces lasalocidi</name>
    <name type="common">Streptomyces lasaliensis</name>
    <dbReference type="NCBI Taxonomy" id="324833"/>
    <lineage>
        <taxon>Bacteria</taxon>
        <taxon>Bacillati</taxon>
        <taxon>Actinomycetota</taxon>
        <taxon>Actinomycetes</taxon>
        <taxon>Kitasatosporales</taxon>
        <taxon>Streptomycetaceae</taxon>
        <taxon>Streptomyces</taxon>
    </lineage>
</organism>
<evidence type="ECO:0000259" key="8">
    <source>
        <dbReference type="Pfam" id="PF05199"/>
    </source>
</evidence>
<dbReference type="Gene3D" id="3.50.50.60">
    <property type="entry name" value="FAD/NAD(P)-binding domain"/>
    <property type="match status" value="2"/>
</dbReference>